<keyword evidence="2" id="KW-1185">Reference proteome</keyword>
<evidence type="ECO:0000313" key="1">
    <source>
        <dbReference type="EMBL" id="BDP41117.1"/>
    </source>
</evidence>
<protein>
    <submittedName>
        <fullName evidence="1">Transcriptional regulator</fullName>
    </submittedName>
</protein>
<dbReference type="SUPFAM" id="SSF46785">
    <property type="entry name" value="Winged helix' DNA-binding domain"/>
    <property type="match status" value="1"/>
</dbReference>
<dbReference type="CDD" id="cd00090">
    <property type="entry name" value="HTH_ARSR"/>
    <property type="match status" value="1"/>
</dbReference>
<dbReference type="InterPro" id="IPR036388">
    <property type="entry name" value="WH-like_DNA-bd_sf"/>
</dbReference>
<name>A0ABM8ABJ1_9DEIO</name>
<dbReference type="Pfam" id="PF12840">
    <property type="entry name" value="HTH_20"/>
    <property type="match status" value="1"/>
</dbReference>
<dbReference type="InterPro" id="IPR036390">
    <property type="entry name" value="WH_DNA-bd_sf"/>
</dbReference>
<evidence type="ECO:0000313" key="2">
    <source>
        <dbReference type="Proteomes" id="UP001064971"/>
    </source>
</evidence>
<dbReference type="Gene3D" id="1.10.10.10">
    <property type="entry name" value="Winged helix-like DNA-binding domain superfamily/Winged helix DNA-binding domain"/>
    <property type="match status" value="1"/>
</dbReference>
<gene>
    <name evidence="1" type="ORF">DAETH_10860</name>
</gene>
<dbReference type="InterPro" id="IPR011991">
    <property type="entry name" value="ArsR-like_HTH"/>
</dbReference>
<proteinExistence type="predicted"/>
<dbReference type="EMBL" id="AP026560">
    <property type="protein sequence ID" value="BDP41117.1"/>
    <property type="molecule type" value="Genomic_DNA"/>
</dbReference>
<dbReference type="Proteomes" id="UP001064971">
    <property type="component" value="Chromosome"/>
</dbReference>
<organism evidence="1 2">
    <name type="scientific">Deinococcus aetherius</name>
    <dbReference type="NCBI Taxonomy" id="200252"/>
    <lineage>
        <taxon>Bacteria</taxon>
        <taxon>Thermotogati</taxon>
        <taxon>Deinococcota</taxon>
        <taxon>Deinococci</taxon>
        <taxon>Deinococcales</taxon>
        <taxon>Deinococcaceae</taxon>
        <taxon>Deinococcus</taxon>
    </lineage>
</organism>
<sequence>MVEKDFLPDAEPEATAQVLAAYLKRHGPATVPQLRAALRLSENAVRHHLQALERHGLLTREGSTGPGRGRPATRYALTARAEGLFPKRYLELLDAVLTAARTEGLEERLLARVAADMAARVQPPQVGLDGSERLYRLLQLLDYGDLLPELEVVPAGVCLHAYNCVYVEAGRRHPAVCELLPGVITAATGLKTTRLRCQRDGARACEFMVNTVG</sequence>
<accession>A0ABM8ABJ1</accession>
<reference evidence="1" key="1">
    <citation type="submission" date="2022-07" db="EMBL/GenBank/DDBJ databases">
        <title>Complete Genome Sequence of the Radioresistant Bacterium Deinococcus aetherius ST0316, Isolated from the Air Dust collected in Lower Stratosphere above Japan.</title>
        <authorList>
            <person name="Satoh K."/>
            <person name="Hagiwara K."/>
            <person name="Katsumata K."/>
            <person name="Kubo A."/>
            <person name="Yokobori S."/>
            <person name="Yamagishi A."/>
            <person name="Oono Y."/>
            <person name="Narumi I."/>
        </authorList>
    </citation>
    <scope>NUCLEOTIDE SEQUENCE</scope>
    <source>
        <strain evidence="1">ST0316</strain>
    </source>
</reference>